<dbReference type="EMBL" id="QOUX01000047">
    <property type="protein sequence ID" value="RXI96432.1"/>
    <property type="molecule type" value="Genomic_DNA"/>
</dbReference>
<dbReference type="RefSeq" id="WP_129080409.1">
    <property type="nucleotide sequence ID" value="NZ_QOUX01000047.1"/>
</dbReference>
<keyword evidence="3" id="KW-1185">Reference proteome</keyword>
<evidence type="ECO:0000313" key="3">
    <source>
        <dbReference type="Proteomes" id="UP000290649"/>
    </source>
</evidence>
<evidence type="ECO:0000313" key="2">
    <source>
        <dbReference type="EMBL" id="RXI96432.1"/>
    </source>
</evidence>
<dbReference type="CDD" id="cd10447">
    <property type="entry name" value="GIY-YIG_unchar_2"/>
    <property type="match status" value="1"/>
</dbReference>
<reference evidence="2 3" key="1">
    <citation type="journal article" date="2019" name="Int. J. Syst. Evol. Microbiol.">
        <title>Anaerobacillus alkaliphilus sp. nov., a novel alkaliphilic and moderately halophilic bacterium.</title>
        <authorList>
            <person name="Borsodi A.K."/>
            <person name="Aszalos J.M."/>
            <person name="Bihari P."/>
            <person name="Nagy I."/>
            <person name="Schumann P."/>
            <person name="Sproer C."/>
            <person name="Kovacs A.L."/>
            <person name="Boka K."/>
            <person name="Dobosy P."/>
            <person name="Ovari M."/>
            <person name="Szili-Kovacs T."/>
            <person name="Toth E."/>
        </authorList>
    </citation>
    <scope>NUCLEOTIDE SEQUENCE [LARGE SCALE GENOMIC DNA]</scope>
    <source>
        <strain evidence="2 3">B16-10</strain>
    </source>
</reference>
<dbReference type="Proteomes" id="UP000290649">
    <property type="component" value="Unassembled WGS sequence"/>
</dbReference>
<organism evidence="2 3">
    <name type="scientific">Anaerobacillus alkaliphilus</name>
    <dbReference type="NCBI Taxonomy" id="1548597"/>
    <lineage>
        <taxon>Bacteria</taxon>
        <taxon>Bacillati</taxon>
        <taxon>Bacillota</taxon>
        <taxon>Bacilli</taxon>
        <taxon>Bacillales</taxon>
        <taxon>Bacillaceae</taxon>
        <taxon>Anaerobacillus</taxon>
    </lineage>
</organism>
<dbReference type="Pfam" id="PF14267">
    <property type="entry name" value="DUF4357"/>
    <property type="match status" value="1"/>
</dbReference>
<proteinExistence type="predicted"/>
<gene>
    <name evidence="2" type="ORF">DS745_22225</name>
</gene>
<evidence type="ECO:0000259" key="1">
    <source>
        <dbReference type="Pfam" id="PF14267"/>
    </source>
</evidence>
<dbReference type="InterPro" id="IPR025579">
    <property type="entry name" value="DUF4357"/>
</dbReference>
<sequence>MKRSKAKTIQIFLPDGNPRGVKIAGVTNRTVQAILIPRNLLKTVKDRSEVDNVSLYFLFGNNEEETRTEAYIGEAEVGYERLKQHHSSKDFWKVAVLVVTNNIQNQFTKADVKFLEHLAYKEAVSAGRYAINQTLPTNPFIPEWRQEDLFDIFETISLLLGTLGYPIFESFRGNTEEVLEDDEELFYCTRRDTEAFGKWTDDGFVIYKGSKMSSSALPGFENKLEKHNEKIENFLQEGILGKENGRYIFMKDQPFPTPSAASTFVLQSASNGWTDWKDKSGKTLDELKRKQL</sequence>
<protein>
    <submittedName>
        <fullName evidence="2">GIY-YIG nuclease family protein</fullName>
    </submittedName>
</protein>
<accession>A0A4Q0VNM0</accession>
<dbReference type="OrthoDB" id="2656488at2"/>
<dbReference type="AlphaFoldDB" id="A0A4Q0VNM0"/>
<comment type="caution">
    <text evidence="2">The sequence shown here is derived from an EMBL/GenBank/DDBJ whole genome shotgun (WGS) entry which is preliminary data.</text>
</comment>
<feature type="domain" description="DUF4357" evidence="1">
    <location>
        <begin position="232"/>
        <end position="284"/>
    </location>
</feature>
<name>A0A4Q0VNM0_9BACI</name>